<name>A0ABP9H1S3_9ACTN</name>
<protein>
    <recommendedName>
        <fullName evidence="2">MmyB-like transcription regulator ligand binding domain-containing protein</fullName>
    </recommendedName>
</protein>
<dbReference type="InterPro" id="IPR041413">
    <property type="entry name" value="MLTR_LBD"/>
</dbReference>
<dbReference type="Pfam" id="PF17765">
    <property type="entry name" value="MLTR_LBD"/>
    <property type="match status" value="1"/>
</dbReference>
<keyword evidence="4" id="KW-1185">Reference proteome</keyword>
<gene>
    <name evidence="3" type="ORF">GCM10023224_42370</name>
</gene>
<evidence type="ECO:0000256" key="1">
    <source>
        <dbReference type="SAM" id="MobiDB-lite"/>
    </source>
</evidence>
<evidence type="ECO:0000313" key="4">
    <source>
        <dbReference type="Proteomes" id="UP001499993"/>
    </source>
</evidence>
<feature type="compositionally biased region" description="Low complexity" evidence="1">
    <location>
        <begin position="121"/>
        <end position="140"/>
    </location>
</feature>
<evidence type="ECO:0000259" key="2">
    <source>
        <dbReference type="Pfam" id="PF17765"/>
    </source>
</evidence>
<proteinExistence type="predicted"/>
<organism evidence="3 4">
    <name type="scientific">Streptomonospora halophila</name>
    <dbReference type="NCBI Taxonomy" id="427369"/>
    <lineage>
        <taxon>Bacteria</taxon>
        <taxon>Bacillati</taxon>
        <taxon>Actinomycetota</taxon>
        <taxon>Actinomycetes</taxon>
        <taxon>Streptosporangiales</taxon>
        <taxon>Nocardiopsidaceae</taxon>
        <taxon>Streptomonospora</taxon>
    </lineage>
</organism>
<dbReference type="EMBL" id="BAABIK010000028">
    <property type="protein sequence ID" value="GAA4953055.1"/>
    <property type="molecule type" value="Genomic_DNA"/>
</dbReference>
<reference evidence="4" key="1">
    <citation type="journal article" date="2019" name="Int. J. Syst. Evol. Microbiol.">
        <title>The Global Catalogue of Microorganisms (GCM) 10K type strain sequencing project: providing services to taxonomists for standard genome sequencing and annotation.</title>
        <authorList>
            <consortium name="The Broad Institute Genomics Platform"/>
            <consortium name="The Broad Institute Genome Sequencing Center for Infectious Disease"/>
            <person name="Wu L."/>
            <person name="Ma J."/>
        </authorList>
    </citation>
    <scope>NUCLEOTIDE SEQUENCE [LARGE SCALE GENOMIC DNA]</scope>
    <source>
        <strain evidence="4">JCM 18123</strain>
    </source>
</reference>
<accession>A0ABP9H1S3</accession>
<evidence type="ECO:0000313" key="3">
    <source>
        <dbReference type="EMBL" id="GAA4953055.1"/>
    </source>
</evidence>
<comment type="caution">
    <text evidence="3">The sequence shown here is derived from an EMBL/GenBank/DDBJ whole genome shotgun (WGS) entry which is preliminary data.</text>
</comment>
<feature type="domain" description="MmyB-like transcription regulator ligand binding" evidence="2">
    <location>
        <begin position="2"/>
        <end position="68"/>
    </location>
</feature>
<feature type="compositionally biased region" description="Basic and acidic residues" evidence="1">
    <location>
        <begin position="52"/>
        <end position="65"/>
    </location>
</feature>
<dbReference type="Proteomes" id="UP001499993">
    <property type="component" value="Unassembled WGS sequence"/>
</dbReference>
<dbReference type="Gene3D" id="3.30.450.180">
    <property type="match status" value="1"/>
</dbReference>
<sequence>MRDRDGEAAAVVSDLRRATGRFPAKGGRPSLSVRCTRNALFARPWAQGAVAAHREDRKTVDHPDADPVLVVCGVQTDGDLERRSSPSQHAPAARTGPDSAAPSPRPPRHHRRLRGSAEALRAPGVPGPRTRGPGPWLRGPAWVGWRGL</sequence>
<feature type="region of interest" description="Disordered" evidence="1">
    <location>
        <begin position="48"/>
        <end position="148"/>
    </location>
</feature>